<keyword evidence="2" id="KW-1185">Reference proteome</keyword>
<dbReference type="RefSeq" id="WP_194929667.1">
    <property type="nucleotide sequence ID" value="NZ_JADLZT010000002.1"/>
</dbReference>
<protein>
    <recommendedName>
        <fullName evidence="3">Secreted protein</fullName>
    </recommendedName>
</protein>
<sequence length="173" mass="19520">MKGPLRFADIFSTHIQRQGVPRMRSFLFSVLFVIVAAGASAQAVERKPMAIAPILEQQAEIRDGVIAGTGRYKNIPASKRVDLLSKQAGLMEMLKGKTSTDDLSEPQRIEAFNTLEYIEAAINGTDDERMICHREKVIGTTRITRVCRTVADDRRFREEARERMEHGDPFGQR</sequence>
<reference evidence="1 2" key="1">
    <citation type="submission" date="2020-11" db="EMBL/GenBank/DDBJ databases">
        <title>Draft Genome Sequence and Secondary Metabolite Biosynthetic Potential of the Lysobacter niastensis Type strain DSM 18481.</title>
        <authorList>
            <person name="Turrini P."/>
            <person name="Artuso I."/>
            <person name="Tescari M."/>
            <person name="Lugli G.A."/>
            <person name="Frangipani E."/>
            <person name="Ventura M."/>
            <person name="Visca P."/>
        </authorList>
    </citation>
    <scope>NUCLEOTIDE SEQUENCE [LARGE SCALE GENOMIC DNA]</scope>
    <source>
        <strain evidence="1 2">DSM 18481</strain>
    </source>
</reference>
<evidence type="ECO:0000313" key="2">
    <source>
        <dbReference type="Proteomes" id="UP001429984"/>
    </source>
</evidence>
<dbReference type="Proteomes" id="UP001429984">
    <property type="component" value="Unassembled WGS sequence"/>
</dbReference>
<evidence type="ECO:0000313" key="1">
    <source>
        <dbReference type="EMBL" id="MBF6023062.1"/>
    </source>
</evidence>
<dbReference type="EMBL" id="JADLZT010000002">
    <property type="protein sequence ID" value="MBF6023062.1"/>
    <property type="molecule type" value="Genomic_DNA"/>
</dbReference>
<accession>A0ABS0B3K0</accession>
<comment type="caution">
    <text evidence="1">The sequence shown here is derived from an EMBL/GenBank/DDBJ whole genome shotgun (WGS) entry which is preliminary data.</text>
</comment>
<organism evidence="1 2">
    <name type="scientific">Lysobacter niastensis</name>
    <dbReference type="NCBI Taxonomy" id="380629"/>
    <lineage>
        <taxon>Bacteria</taxon>
        <taxon>Pseudomonadati</taxon>
        <taxon>Pseudomonadota</taxon>
        <taxon>Gammaproteobacteria</taxon>
        <taxon>Lysobacterales</taxon>
        <taxon>Lysobacteraceae</taxon>
        <taxon>Lysobacter</taxon>
    </lineage>
</organism>
<proteinExistence type="predicted"/>
<evidence type="ECO:0008006" key="3">
    <source>
        <dbReference type="Google" id="ProtNLM"/>
    </source>
</evidence>
<name>A0ABS0B3K0_9GAMM</name>
<gene>
    <name evidence="1" type="ORF">IU514_03375</name>
</gene>